<comment type="caution">
    <text evidence="1">The sequence shown here is derived from an EMBL/GenBank/DDBJ whole genome shotgun (WGS) entry which is preliminary data.</text>
</comment>
<proteinExistence type="predicted"/>
<evidence type="ECO:0000313" key="2">
    <source>
        <dbReference type="Proteomes" id="UP001159363"/>
    </source>
</evidence>
<reference evidence="1 2" key="1">
    <citation type="submission" date="2023-02" db="EMBL/GenBank/DDBJ databases">
        <title>LHISI_Scaffold_Assembly.</title>
        <authorList>
            <person name="Stuart O.P."/>
            <person name="Cleave R."/>
            <person name="Magrath M.J.L."/>
            <person name="Mikheyev A.S."/>
        </authorList>
    </citation>
    <scope>NUCLEOTIDE SEQUENCE [LARGE SCALE GENOMIC DNA]</scope>
    <source>
        <strain evidence="1">Daus_M_001</strain>
        <tissue evidence="1">Leg muscle</tissue>
    </source>
</reference>
<sequence length="189" mass="20850">MFRTCPGIRVCLCRPEIFADPVILRSLAHSHLFRRENFKCMLNKIIEISVDRRVFSRISRFPALSSQRPSIFTPITLIGSQDLACVAYTIDVMWPHSQKSGDVMSGEYGGHAMSPPLPIGATVAEQLACSPPTKAIWVQSSVGLLQIFSCGNHAGRCRWSVIFLGDLPFPPPFHPGSAPRSPRFTLIGS</sequence>
<evidence type="ECO:0000313" key="1">
    <source>
        <dbReference type="EMBL" id="KAJ8866127.1"/>
    </source>
</evidence>
<dbReference type="Proteomes" id="UP001159363">
    <property type="component" value="Chromosome 16"/>
</dbReference>
<name>A0ABQ9G3W9_9NEOP</name>
<gene>
    <name evidence="1" type="ORF">PR048_033651</name>
</gene>
<accession>A0ABQ9G3W9</accession>
<organism evidence="1 2">
    <name type="scientific">Dryococelus australis</name>
    <dbReference type="NCBI Taxonomy" id="614101"/>
    <lineage>
        <taxon>Eukaryota</taxon>
        <taxon>Metazoa</taxon>
        <taxon>Ecdysozoa</taxon>
        <taxon>Arthropoda</taxon>
        <taxon>Hexapoda</taxon>
        <taxon>Insecta</taxon>
        <taxon>Pterygota</taxon>
        <taxon>Neoptera</taxon>
        <taxon>Polyneoptera</taxon>
        <taxon>Phasmatodea</taxon>
        <taxon>Verophasmatodea</taxon>
        <taxon>Anareolatae</taxon>
        <taxon>Phasmatidae</taxon>
        <taxon>Eurycanthinae</taxon>
        <taxon>Dryococelus</taxon>
    </lineage>
</organism>
<dbReference type="EMBL" id="JARBHB010000017">
    <property type="protein sequence ID" value="KAJ8866127.1"/>
    <property type="molecule type" value="Genomic_DNA"/>
</dbReference>
<protein>
    <submittedName>
        <fullName evidence="1">Uncharacterized protein</fullName>
    </submittedName>
</protein>
<keyword evidence="2" id="KW-1185">Reference proteome</keyword>